<dbReference type="RefSeq" id="WP_306019773.1">
    <property type="nucleotide sequence ID" value="NZ_CP129013.1"/>
</dbReference>
<dbReference type="EMBL" id="CP129013">
    <property type="protein sequence ID" value="WLR42595.1"/>
    <property type="molecule type" value="Genomic_DNA"/>
</dbReference>
<name>A0ABY9JT88_9BACI</name>
<protein>
    <submittedName>
        <fullName evidence="1">Uncharacterized protein</fullName>
    </submittedName>
</protein>
<keyword evidence="2" id="KW-1185">Reference proteome</keyword>
<reference evidence="1 2" key="1">
    <citation type="submission" date="2023-06" db="EMBL/GenBank/DDBJ databases">
        <title>Five Gram-positive bacteria isolated from mangrove sediments in Shenzhen, Guangdong, China.</title>
        <authorList>
            <person name="Yu S."/>
            <person name="Zheng W."/>
            <person name="Huang Y."/>
        </authorList>
    </citation>
    <scope>NUCLEOTIDE SEQUENCE [LARGE SCALE GENOMIC DNA]</scope>
    <source>
        <strain evidence="1 2">SaN35-3</strain>
    </source>
</reference>
<sequence length="92" mass="10563">MKPEAFGSNGRMIVDWPDNMGFVEGEIKTINRNNPLPKRWDRVGGNGGVNFTLLPDNEIPYTYDQRAIPYLENPSARHVGTFDNESYFDVWI</sequence>
<organism evidence="1 2">
    <name type="scientific">Bacillus carboniphilus</name>
    <dbReference type="NCBI Taxonomy" id="86663"/>
    <lineage>
        <taxon>Bacteria</taxon>
        <taxon>Bacillati</taxon>
        <taxon>Bacillota</taxon>
        <taxon>Bacilli</taxon>
        <taxon>Bacillales</taxon>
        <taxon>Bacillaceae</taxon>
        <taxon>Bacillus</taxon>
    </lineage>
</organism>
<evidence type="ECO:0000313" key="1">
    <source>
        <dbReference type="EMBL" id="WLR42595.1"/>
    </source>
</evidence>
<accession>A0ABY9JT88</accession>
<evidence type="ECO:0000313" key="2">
    <source>
        <dbReference type="Proteomes" id="UP001197974"/>
    </source>
</evidence>
<dbReference type="Proteomes" id="UP001197974">
    <property type="component" value="Chromosome"/>
</dbReference>
<proteinExistence type="predicted"/>
<gene>
    <name evidence="1" type="ORF">LC087_18240</name>
</gene>